<reference evidence="1 2" key="1">
    <citation type="submission" date="2019-05" db="EMBL/GenBank/DDBJ databases">
        <title>Mikania micrantha, genome provides insights into the molecular mechanism of rapid growth.</title>
        <authorList>
            <person name="Liu B."/>
        </authorList>
    </citation>
    <scope>NUCLEOTIDE SEQUENCE [LARGE SCALE GENOMIC DNA]</scope>
    <source>
        <strain evidence="1">NLD-2019</strain>
        <tissue evidence="1">Leaf</tissue>
    </source>
</reference>
<protein>
    <submittedName>
        <fullName evidence="1">Uncharacterized protein</fullName>
    </submittedName>
</protein>
<dbReference type="Proteomes" id="UP000326396">
    <property type="component" value="Linkage Group LG11"/>
</dbReference>
<keyword evidence="2" id="KW-1185">Reference proteome</keyword>
<dbReference type="AlphaFoldDB" id="A0A5N6PMD4"/>
<dbReference type="EMBL" id="SZYD01000003">
    <property type="protein sequence ID" value="KAD6795028.1"/>
    <property type="molecule type" value="Genomic_DNA"/>
</dbReference>
<proteinExistence type="predicted"/>
<name>A0A5N6PMD4_9ASTR</name>
<evidence type="ECO:0000313" key="2">
    <source>
        <dbReference type="Proteomes" id="UP000326396"/>
    </source>
</evidence>
<organism evidence="1 2">
    <name type="scientific">Mikania micrantha</name>
    <name type="common">bitter vine</name>
    <dbReference type="NCBI Taxonomy" id="192012"/>
    <lineage>
        <taxon>Eukaryota</taxon>
        <taxon>Viridiplantae</taxon>
        <taxon>Streptophyta</taxon>
        <taxon>Embryophyta</taxon>
        <taxon>Tracheophyta</taxon>
        <taxon>Spermatophyta</taxon>
        <taxon>Magnoliopsida</taxon>
        <taxon>eudicotyledons</taxon>
        <taxon>Gunneridae</taxon>
        <taxon>Pentapetalae</taxon>
        <taxon>asterids</taxon>
        <taxon>campanulids</taxon>
        <taxon>Asterales</taxon>
        <taxon>Asteraceae</taxon>
        <taxon>Asteroideae</taxon>
        <taxon>Heliantheae alliance</taxon>
        <taxon>Eupatorieae</taxon>
        <taxon>Mikania</taxon>
    </lineage>
</organism>
<evidence type="ECO:0000313" key="1">
    <source>
        <dbReference type="EMBL" id="KAD6795028.1"/>
    </source>
</evidence>
<comment type="caution">
    <text evidence="1">The sequence shown here is derived from an EMBL/GenBank/DDBJ whole genome shotgun (WGS) entry which is preliminary data.</text>
</comment>
<gene>
    <name evidence="1" type="ORF">E3N88_05924</name>
</gene>
<sequence length="104" mass="11577">MRKTEFVCSRNRETKIRSRSGRHGPARTIPLAPVVSDLATVRHQKSCERTGRSPVKEQAEILCKNRQKSCARTDRSPVQEQACRLCVVSSVKEILGMLELSAAG</sequence>
<accession>A0A5N6PMD4</accession>